<dbReference type="InterPro" id="IPR008928">
    <property type="entry name" value="6-hairpin_glycosidase_sf"/>
</dbReference>
<dbReference type="InterPro" id="IPR012341">
    <property type="entry name" value="6hp_glycosidase-like_sf"/>
</dbReference>
<dbReference type="InterPro" id="IPR016518">
    <property type="entry name" value="Alpha-L-fucosidase"/>
</dbReference>
<dbReference type="Gene3D" id="1.50.10.10">
    <property type="match status" value="1"/>
</dbReference>
<accession>A0ABS4BTE8</accession>
<dbReference type="RefSeq" id="WP_209654485.1">
    <property type="nucleotide sequence ID" value="NZ_JAGJCB010000006.1"/>
</dbReference>
<evidence type="ECO:0000313" key="5">
    <source>
        <dbReference type="Proteomes" id="UP000670776"/>
    </source>
</evidence>
<gene>
    <name evidence="4" type="ORF">J8H85_08315</name>
</gene>
<dbReference type="SUPFAM" id="SSF48208">
    <property type="entry name" value="Six-hairpin glycosidases"/>
    <property type="match status" value="1"/>
</dbReference>
<dbReference type="Pfam" id="PF21307">
    <property type="entry name" value="Glyco_hydro_95_C"/>
    <property type="match status" value="1"/>
</dbReference>
<sequence length="829" mass="94073">MRLFLRGLLSISIVASFISCKSNKVEENLLSSDLVLIYDEPAKAWTEALPIGNGRLGAMIYGNPLNEHIQLNENTLYSGEPTSTYKGTNIQPTYNKVTGLINEEKYAEAQDIMAKNWLGRLHQSFQPFGDLFLEFQGDSVTNFQRCLDIQKSISTVSYRSKNVNYKRDVLASYPDDVIALKISADKIGELSFRAFFQSPHPIETFLEGNTLVLKGQAPGFVVRRTLENIESNGDQYKYPELYAKDGTRKPFAKQVLYGDEVDGKGMFFEARLEIRNDGGQLKETKNGVSISNANEVVMLLSMATSFNGFDKSPSKEGKDPSIINKTILSKINNKNFKEIKTAHQKDYESLFNRVQLTLETAQGNRIKDLFTDERLRNYATKPDIGLNTLLFQYGRYLMISGSRKGGQPLNLQGIWNDKVIPSWNSAYTMNINAQMNYWPAEVTNLPECHEPFFRLVKELAITGKETAQNMYGNPGWVAHHNTDIWRPTYPADNAVMYSYWPMGAGWLTNHLWEHYQFTEDITFLKEEAYPLLKGAAQFFSSWLVKNEEGYWVTPVGTSPENMFYFKDDETAYVSAGGTMDMAIVRENFESVINASKVLGIDHDFRNKLEAMVSELLPYKIGSKGQLQEWQYDFKEPDVHHRHLSHLYGFHPSNQISEDKTPDLFKAVKKTLELRGDHATGWSMGWKINFWARMHDGNHAYKIINNLFSFVDENDKHGGLYANLLDAHPPFQIDGNFGYTAGVAEMLLQSHTGTIHVLPALPNAWSTGSIKGLKARGNITVDIDWKDTKLVKVGLKSLKDQTLILRYGDLKKKVMVKAGEDYVFDLAAFH</sequence>
<reference evidence="4 5" key="1">
    <citation type="submission" date="2021-04" db="EMBL/GenBank/DDBJ databases">
        <title>Mariniflexile gromovii gen. nov., sp. nov., a gliding bacterium isolated from the sea urchin Strongylocentrotus intermedius.</title>
        <authorList>
            <person name="Ko S."/>
            <person name="Le V."/>
            <person name="Ahn C.-Y."/>
            <person name="Oh H.-M."/>
        </authorList>
    </citation>
    <scope>NUCLEOTIDE SEQUENCE [LARGE SCALE GENOMIC DNA]</scope>
    <source>
        <strain evidence="4 5">KCTC 12570</strain>
    </source>
</reference>
<dbReference type="InterPro" id="IPR054363">
    <property type="entry name" value="GH95_cat"/>
</dbReference>
<dbReference type="EMBL" id="JAGJCB010000006">
    <property type="protein sequence ID" value="MBP0903832.1"/>
    <property type="molecule type" value="Genomic_DNA"/>
</dbReference>
<evidence type="ECO:0000313" key="4">
    <source>
        <dbReference type="EMBL" id="MBP0903832.1"/>
    </source>
</evidence>
<dbReference type="PIRSF" id="PIRSF007663">
    <property type="entry name" value="UCP007663"/>
    <property type="match status" value="1"/>
</dbReference>
<feature type="domain" description="Alpha fucosidase A-like C-terminal" evidence="2">
    <location>
        <begin position="748"/>
        <end position="816"/>
    </location>
</feature>
<protein>
    <submittedName>
        <fullName evidence="4">Glycoside hydrolase family 95 protein</fullName>
    </submittedName>
</protein>
<feature type="domain" description="Glycosyl hydrolase family 95 catalytic" evidence="3">
    <location>
        <begin position="336"/>
        <end position="746"/>
    </location>
</feature>
<evidence type="ECO:0000259" key="2">
    <source>
        <dbReference type="Pfam" id="PF21307"/>
    </source>
</evidence>
<dbReference type="Pfam" id="PF14498">
    <property type="entry name" value="Glyco_hyd_65N_2"/>
    <property type="match status" value="1"/>
</dbReference>
<dbReference type="PROSITE" id="PS51257">
    <property type="entry name" value="PROKAR_LIPOPROTEIN"/>
    <property type="match status" value="1"/>
</dbReference>
<proteinExistence type="predicted"/>
<feature type="domain" description="Glycosyl hydrolase family 95 N-terminal" evidence="1">
    <location>
        <begin position="36"/>
        <end position="307"/>
    </location>
</feature>
<dbReference type="InterPro" id="IPR049053">
    <property type="entry name" value="AFCA-like_C"/>
</dbReference>
<dbReference type="InterPro" id="IPR027414">
    <property type="entry name" value="GH95_N_dom"/>
</dbReference>
<dbReference type="GO" id="GO:0016787">
    <property type="term" value="F:hydrolase activity"/>
    <property type="evidence" value="ECO:0007669"/>
    <property type="project" value="UniProtKB-KW"/>
</dbReference>
<keyword evidence="5" id="KW-1185">Reference proteome</keyword>
<evidence type="ECO:0000259" key="1">
    <source>
        <dbReference type="Pfam" id="PF14498"/>
    </source>
</evidence>
<name>A0ABS4BTE8_9FLAO</name>
<keyword evidence="4" id="KW-0378">Hydrolase</keyword>
<organism evidence="4 5">
    <name type="scientific">Mariniflexile gromovii</name>
    <dbReference type="NCBI Taxonomy" id="362523"/>
    <lineage>
        <taxon>Bacteria</taxon>
        <taxon>Pseudomonadati</taxon>
        <taxon>Bacteroidota</taxon>
        <taxon>Flavobacteriia</taxon>
        <taxon>Flavobacteriales</taxon>
        <taxon>Flavobacteriaceae</taxon>
        <taxon>Mariniflexile</taxon>
    </lineage>
</organism>
<dbReference type="Pfam" id="PF22124">
    <property type="entry name" value="Glyco_hydro_95_cat"/>
    <property type="match status" value="1"/>
</dbReference>
<dbReference type="Proteomes" id="UP000670776">
    <property type="component" value="Unassembled WGS sequence"/>
</dbReference>
<dbReference type="PANTHER" id="PTHR31084">
    <property type="entry name" value="ALPHA-L-FUCOSIDASE 2"/>
    <property type="match status" value="1"/>
</dbReference>
<comment type="caution">
    <text evidence="4">The sequence shown here is derived from an EMBL/GenBank/DDBJ whole genome shotgun (WGS) entry which is preliminary data.</text>
</comment>
<evidence type="ECO:0000259" key="3">
    <source>
        <dbReference type="Pfam" id="PF22124"/>
    </source>
</evidence>
<dbReference type="PANTHER" id="PTHR31084:SF0">
    <property type="entry name" value="ALPHA-L-FUCOSIDASE 2"/>
    <property type="match status" value="1"/>
</dbReference>